<organism evidence="3 4">
    <name type="scientific">Ceratina calcarata</name>
    <dbReference type="NCBI Taxonomy" id="156304"/>
    <lineage>
        <taxon>Eukaryota</taxon>
        <taxon>Metazoa</taxon>
        <taxon>Ecdysozoa</taxon>
        <taxon>Arthropoda</taxon>
        <taxon>Hexapoda</taxon>
        <taxon>Insecta</taxon>
        <taxon>Pterygota</taxon>
        <taxon>Neoptera</taxon>
        <taxon>Endopterygota</taxon>
        <taxon>Hymenoptera</taxon>
        <taxon>Apocrita</taxon>
        <taxon>Aculeata</taxon>
        <taxon>Apoidea</taxon>
        <taxon>Anthophila</taxon>
        <taxon>Apidae</taxon>
        <taxon>Ceratina</taxon>
        <taxon>Zadontomerus</taxon>
    </lineage>
</organism>
<dbReference type="AlphaFoldDB" id="A0AAJ7WBA5"/>
<feature type="compositionally biased region" description="Pro residues" evidence="1">
    <location>
        <begin position="160"/>
        <end position="172"/>
    </location>
</feature>
<name>A0AAJ7WBA5_9HYME</name>
<evidence type="ECO:0000256" key="1">
    <source>
        <dbReference type="SAM" id="MobiDB-lite"/>
    </source>
</evidence>
<evidence type="ECO:0000256" key="2">
    <source>
        <dbReference type="SAM" id="SignalP"/>
    </source>
</evidence>
<keyword evidence="2" id="KW-0732">Signal</keyword>
<feature type="compositionally biased region" description="Basic and acidic residues" evidence="1">
    <location>
        <begin position="175"/>
        <end position="203"/>
    </location>
</feature>
<keyword evidence="3" id="KW-1185">Reference proteome</keyword>
<feature type="compositionally biased region" description="Low complexity" evidence="1">
    <location>
        <begin position="405"/>
        <end position="419"/>
    </location>
</feature>
<dbReference type="KEGG" id="ccal:113464442"/>
<protein>
    <submittedName>
        <fullName evidence="4">Extensin-2-like</fullName>
    </submittedName>
</protein>
<dbReference type="RefSeq" id="XP_026670058.1">
    <property type="nucleotide sequence ID" value="XM_026814257.1"/>
</dbReference>
<sequence>KLQLLFLAPSVILVQGYEKSNDPNDEPFLPIYPIYPYSPKLIKRGIESAPQLSTELYTPKVDAKDSYSASFNYPRDPYYPNYSTYSKAASPSSYGYYGSVPYSYSTPAAPYNGYSAYSAPYNVPSPSSYSPIPYSATYPNYYYQPAYYYPGYYNKPPYSSLPPPPPPPPPPGSDYHGESYSDSEGSKGKERNSNGDKKYRDDNGSQFVDGGNYISGNPRDLDVQPSTYKTSSPRNQLEETGNVKNLQLPLPKTTYRVISVAGQPVGPDYPLPVPYQKAQQLDELMSHAWAKLLVQNLQQVALNAASKANEGQYVEQNDQGKEARFASVGNGAAKGLTFIVNPNLLGKLNGQQTATTQLKKYPIPVKAGVYAVKPEKGQDESNEYETYENPPPQGSQDYDGQSDKQQQSYENEQNYQNQNFVTAQTPQAYSYQYTNYNAPQISQQQAQQYKNNLDDVNFSTDTKKG</sequence>
<feature type="region of interest" description="Disordered" evidence="1">
    <location>
        <begin position="160"/>
        <end position="244"/>
    </location>
</feature>
<feature type="non-terminal residue" evidence="4">
    <location>
        <position position="1"/>
    </location>
</feature>
<feature type="signal peptide" evidence="2">
    <location>
        <begin position="1"/>
        <end position="16"/>
    </location>
</feature>
<proteinExistence type="predicted"/>
<accession>A0AAJ7WBA5</accession>
<gene>
    <name evidence="4" type="primary">LOC113464442</name>
</gene>
<feature type="region of interest" description="Disordered" evidence="1">
    <location>
        <begin position="375"/>
        <end position="423"/>
    </location>
</feature>
<feature type="chain" id="PRO_5042619490" evidence="2">
    <location>
        <begin position="17"/>
        <end position="465"/>
    </location>
</feature>
<dbReference type="Proteomes" id="UP000694925">
    <property type="component" value="Unplaced"/>
</dbReference>
<feature type="compositionally biased region" description="Polar residues" evidence="1">
    <location>
        <begin position="224"/>
        <end position="244"/>
    </location>
</feature>
<evidence type="ECO:0000313" key="4">
    <source>
        <dbReference type="RefSeq" id="XP_026670058.1"/>
    </source>
</evidence>
<reference evidence="4" key="1">
    <citation type="submission" date="2025-08" db="UniProtKB">
        <authorList>
            <consortium name="RefSeq"/>
        </authorList>
    </citation>
    <scope>IDENTIFICATION</scope>
    <source>
        <tissue evidence="4">Whole body</tissue>
    </source>
</reference>
<evidence type="ECO:0000313" key="3">
    <source>
        <dbReference type="Proteomes" id="UP000694925"/>
    </source>
</evidence>
<dbReference type="GeneID" id="113464442"/>